<name>A0A1X0NAJ3_9PSED</name>
<dbReference type="InterPro" id="IPR009781">
    <property type="entry name" value="DUF1345"/>
</dbReference>
<feature type="transmembrane region" description="Helical" evidence="1">
    <location>
        <begin position="195"/>
        <end position="216"/>
    </location>
</feature>
<dbReference type="RefSeq" id="WP_083181606.1">
    <property type="nucleotide sequence ID" value="NZ_CBCRZR010000008.1"/>
</dbReference>
<feature type="transmembrane region" description="Helical" evidence="1">
    <location>
        <begin position="111"/>
        <end position="136"/>
    </location>
</feature>
<sequence>MRHIVHTHPRLTIAALTGLSCGIASIWVLPDTTLTQKLLIGWDLGVWLYLILMFIRTLHSSAGDVRRIALIEDENAGTILMTVSIAALASLAAIIVEIAGSKGLSPHAQLLHHAFTGITIIGSWLMIGVVFSLHYARLFYTWTGKDPALSFAGGEKNPDYWDFLYFSFTLSVAVQTSDVGVATPQMRRIVLAQSLICFVFNTAILGFSINIAASLFN</sequence>
<gene>
    <name evidence="2" type="ORF">BZK31_04695</name>
</gene>
<evidence type="ECO:0008006" key="4">
    <source>
        <dbReference type="Google" id="ProtNLM"/>
    </source>
</evidence>
<comment type="caution">
    <text evidence="2">The sequence shown here is derived from an EMBL/GenBank/DDBJ whole genome shotgun (WGS) entry which is preliminary data.</text>
</comment>
<dbReference type="Pfam" id="PF07077">
    <property type="entry name" value="DUF1345"/>
    <property type="match status" value="1"/>
</dbReference>
<feature type="transmembrane region" description="Helical" evidence="1">
    <location>
        <begin position="12"/>
        <end position="30"/>
    </location>
</feature>
<organism evidence="2 3">
    <name type="scientific">Pseudomonas floridensis</name>
    <dbReference type="NCBI Taxonomy" id="1958950"/>
    <lineage>
        <taxon>Bacteria</taxon>
        <taxon>Pseudomonadati</taxon>
        <taxon>Pseudomonadota</taxon>
        <taxon>Gammaproteobacteria</taxon>
        <taxon>Pseudomonadales</taxon>
        <taxon>Pseudomonadaceae</taxon>
        <taxon>Pseudomonas</taxon>
    </lineage>
</organism>
<proteinExistence type="predicted"/>
<keyword evidence="1" id="KW-0812">Transmembrane</keyword>
<dbReference type="AlphaFoldDB" id="A0A1X0NAJ3"/>
<accession>A0A1X0NAJ3</accession>
<dbReference type="Proteomes" id="UP000192815">
    <property type="component" value="Unassembled WGS sequence"/>
</dbReference>
<dbReference type="STRING" id="1958950.BZK31_04695"/>
<keyword evidence="1" id="KW-0472">Membrane</keyword>
<feature type="transmembrane region" description="Helical" evidence="1">
    <location>
        <begin position="36"/>
        <end position="55"/>
    </location>
</feature>
<dbReference type="OrthoDB" id="64737at2"/>
<evidence type="ECO:0000256" key="1">
    <source>
        <dbReference type="SAM" id="Phobius"/>
    </source>
</evidence>
<reference evidence="3" key="1">
    <citation type="submission" date="2017-02" db="EMBL/GenBank/DDBJ databases">
        <title>Pseudomonas floridae sp. nov., a novel pathogenic bacterial species isolated from tomato.</title>
        <authorList>
            <person name="Timilsina S."/>
            <person name="Vallad G.E."/>
            <person name="Jones J.B."/>
        </authorList>
    </citation>
    <scope>NUCLEOTIDE SEQUENCE [LARGE SCALE GENOMIC DNA]</scope>
    <source>
        <strain evidence="3">GEV388</strain>
    </source>
</reference>
<evidence type="ECO:0000313" key="3">
    <source>
        <dbReference type="Proteomes" id="UP000192815"/>
    </source>
</evidence>
<evidence type="ECO:0000313" key="2">
    <source>
        <dbReference type="EMBL" id="ORC61051.1"/>
    </source>
</evidence>
<dbReference type="PROSITE" id="PS51257">
    <property type="entry name" value="PROKAR_LIPOPROTEIN"/>
    <property type="match status" value="1"/>
</dbReference>
<feature type="transmembrane region" description="Helical" evidence="1">
    <location>
        <begin position="76"/>
        <end position="99"/>
    </location>
</feature>
<keyword evidence="3" id="KW-1185">Reference proteome</keyword>
<dbReference type="EMBL" id="MUIO01000013">
    <property type="protein sequence ID" value="ORC61051.1"/>
    <property type="molecule type" value="Genomic_DNA"/>
</dbReference>
<keyword evidence="1" id="KW-1133">Transmembrane helix</keyword>
<protein>
    <recommendedName>
        <fullName evidence="4">DUF1345 domain-containing protein</fullName>
    </recommendedName>
</protein>